<feature type="domain" description="DUF2470" evidence="1">
    <location>
        <begin position="180"/>
        <end position="247"/>
    </location>
</feature>
<reference evidence="3" key="1">
    <citation type="submission" date="2016-06" db="EMBL/GenBank/DDBJ databases">
        <authorList>
            <person name="Sutton G."/>
            <person name="Brinkac L."/>
            <person name="Sanka R."/>
            <person name="Adams M."/>
            <person name="Lau E."/>
            <person name="Sam S."/>
            <person name="Sreng N."/>
            <person name="Him V."/>
            <person name="Kerleguer A."/>
            <person name="Cheng S."/>
        </authorList>
    </citation>
    <scope>NUCLEOTIDE SEQUENCE [LARGE SCALE GENOMIC DNA]</scope>
    <source>
        <strain evidence="3">E861</strain>
    </source>
</reference>
<comment type="caution">
    <text evidence="2">The sequence shown here is derived from an EMBL/GenBank/DDBJ whole genome shotgun (WGS) entry which is preliminary data.</text>
</comment>
<evidence type="ECO:0000313" key="3">
    <source>
        <dbReference type="Proteomes" id="UP000093592"/>
    </source>
</evidence>
<dbReference type="SUPFAM" id="SSF50475">
    <property type="entry name" value="FMN-binding split barrel"/>
    <property type="match status" value="1"/>
</dbReference>
<accession>A0A1A2ZBA8</accession>
<dbReference type="Proteomes" id="UP000093592">
    <property type="component" value="Unassembled WGS sequence"/>
</dbReference>
<dbReference type="InterPro" id="IPR037119">
    <property type="entry name" value="Haem_oxidase_HugZ-like_sf"/>
</dbReference>
<dbReference type="RefSeq" id="WP_065014089.1">
    <property type="nucleotide sequence ID" value="NZ_LZKJ01000081.1"/>
</dbReference>
<dbReference type="Pfam" id="PF10615">
    <property type="entry name" value="DUF2470"/>
    <property type="match status" value="1"/>
</dbReference>
<dbReference type="InterPro" id="IPR019595">
    <property type="entry name" value="DUF2470"/>
</dbReference>
<organism evidence="2 3">
    <name type="scientific">Mycobacterium kyorinense</name>
    <dbReference type="NCBI Taxonomy" id="487514"/>
    <lineage>
        <taxon>Bacteria</taxon>
        <taxon>Bacillati</taxon>
        <taxon>Actinomycetota</taxon>
        <taxon>Actinomycetes</taxon>
        <taxon>Mycobacteriales</taxon>
        <taxon>Mycobacteriaceae</taxon>
        <taxon>Mycobacterium</taxon>
    </lineage>
</organism>
<proteinExistence type="predicted"/>
<sequence>MTLANCATPTTAERIRSTCLRAGGALLAVDGAEPVTTPLHHLLADGSFAVVAAADGEVAEQLAGCGAAGAQAVLELADYAPLPLREPVRSLVWIRGRLREVPLPIAAQVLDLIAAEDPNPALLQVETAASQPAVDGDTRYTLLRLEIESVVATDTTGAESVGVAALLAARPDPFCAWETCWIRHLDTAHRDVVARLAARLPARLRRGDVRPLGIDRYGVRLRVESADGDSDVRLPFRKPVDDVVGLSQAIRVLMGCPFVNGLRARGYS</sequence>
<dbReference type="AlphaFoldDB" id="A0A1A2ZBA8"/>
<protein>
    <submittedName>
        <fullName evidence="2">DUF2470 domain-containing protein</fullName>
    </submittedName>
</protein>
<name>A0A1A2ZBA8_9MYCO</name>
<gene>
    <name evidence="2" type="ORF">A5707_18750</name>
</gene>
<evidence type="ECO:0000313" key="2">
    <source>
        <dbReference type="EMBL" id="OBI47949.1"/>
    </source>
</evidence>
<dbReference type="Gene3D" id="3.20.180.10">
    <property type="entry name" value="PNP-oxidase-like"/>
    <property type="match status" value="1"/>
</dbReference>
<evidence type="ECO:0000259" key="1">
    <source>
        <dbReference type="Pfam" id="PF10615"/>
    </source>
</evidence>
<dbReference type="OrthoDB" id="3381348at2"/>
<dbReference type="EMBL" id="LZKJ01000081">
    <property type="protein sequence ID" value="OBI47949.1"/>
    <property type="molecule type" value="Genomic_DNA"/>
</dbReference>